<name>A0A250JAV7_9BACT</name>
<gene>
    <name evidence="1" type="ORF">CYFUS_006516</name>
</gene>
<dbReference type="EMBL" id="CP022098">
    <property type="protein sequence ID" value="ATB41054.1"/>
    <property type="molecule type" value="Genomic_DNA"/>
</dbReference>
<proteinExistence type="predicted"/>
<dbReference type="RefSeq" id="WP_157758798.1">
    <property type="nucleotide sequence ID" value="NZ_CP022098.1"/>
</dbReference>
<protein>
    <submittedName>
        <fullName evidence="1">Uncharacterized protein</fullName>
    </submittedName>
</protein>
<sequence>MEPSYVYWINPTPQGPVVTALFPDKGSVDVSGNHDGRQEIGYYEHVLPRKVFDHVLALLDQAGLENLPVSPTLPPDTPVTSVGKSWAQRQPPMVRGYALWQVPKALQPTMDEFRLQTTELLKHPVRAIQGEGVPVKSQFLLEDTPAFTITLKNVGTEPLKLDNPFHKRMEEALTLHLRVRKDKPPDQLREGDTVWIECKLDHVRLADPKAVTPAGRQLTLAAGAELRFFIRKKLMLAPGRYIAELDYRTSRFKDDVSSLSGRLNMRLGSFEVLDK</sequence>
<organism evidence="1 2">
    <name type="scientific">Cystobacter fuscus</name>
    <dbReference type="NCBI Taxonomy" id="43"/>
    <lineage>
        <taxon>Bacteria</taxon>
        <taxon>Pseudomonadati</taxon>
        <taxon>Myxococcota</taxon>
        <taxon>Myxococcia</taxon>
        <taxon>Myxococcales</taxon>
        <taxon>Cystobacterineae</taxon>
        <taxon>Archangiaceae</taxon>
        <taxon>Cystobacter</taxon>
    </lineage>
</organism>
<dbReference type="Proteomes" id="UP000217257">
    <property type="component" value="Chromosome"/>
</dbReference>
<dbReference type="AlphaFoldDB" id="A0A250JAV7"/>
<accession>A0A250JAV7</accession>
<evidence type="ECO:0000313" key="1">
    <source>
        <dbReference type="EMBL" id="ATB41054.1"/>
    </source>
</evidence>
<evidence type="ECO:0000313" key="2">
    <source>
        <dbReference type="Proteomes" id="UP000217257"/>
    </source>
</evidence>
<reference evidence="1 2" key="1">
    <citation type="submission" date="2017-06" db="EMBL/GenBank/DDBJ databases">
        <title>Sequencing and comparative analysis of myxobacterial genomes.</title>
        <authorList>
            <person name="Rupp O."/>
            <person name="Goesmann A."/>
            <person name="Sogaard-Andersen L."/>
        </authorList>
    </citation>
    <scope>NUCLEOTIDE SEQUENCE [LARGE SCALE GENOMIC DNA]</scope>
    <source>
        <strain evidence="1 2">DSM 52655</strain>
    </source>
</reference>
<dbReference type="KEGG" id="cfus:CYFUS_006516"/>